<dbReference type="Proteomes" id="UP001230951">
    <property type="component" value="Unassembled WGS sequence"/>
</dbReference>
<dbReference type="Pfam" id="PF03703">
    <property type="entry name" value="bPH_2"/>
    <property type="match status" value="1"/>
</dbReference>
<dbReference type="InterPro" id="IPR005182">
    <property type="entry name" value="YdbS-like_PH"/>
</dbReference>
<keyword evidence="1" id="KW-0812">Transmembrane</keyword>
<feature type="transmembrane region" description="Helical" evidence="1">
    <location>
        <begin position="59"/>
        <end position="80"/>
    </location>
</feature>
<dbReference type="Proteomes" id="UP001242995">
    <property type="component" value="Unassembled WGS sequence"/>
</dbReference>
<comment type="caution">
    <text evidence="3">The sequence shown here is derived from an EMBL/GenBank/DDBJ whole genome shotgun (WGS) entry which is preliminary data.</text>
</comment>
<dbReference type="AlphaFoldDB" id="A0AAW8DIS7"/>
<feature type="domain" description="YdbS-like PH" evidence="2">
    <location>
        <begin position="86"/>
        <end position="161"/>
    </location>
</feature>
<evidence type="ECO:0000256" key="1">
    <source>
        <dbReference type="SAM" id="Phobius"/>
    </source>
</evidence>
<dbReference type="EMBL" id="JAUSTF010000003">
    <property type="protein sequence ID" value="MDQ0180436.1"/>
    <property type="molecule type" value="Genomic_DNA"/>
</dbReference>
<dbReference type="PANTHER" id="PTHR37938">
    <property type="entry name" value="BLL0215 PROTEIN"/>
    <property type="match status" value="1"/>
</dbReference>
<reference evidence="3 5" key="1">
    <citation type="submission" date="2023-07" db="EMBL/GenBank/DDBJ databases">
        <title>Sorghum-associated microbial communities from plants grown in Nebraska, USA.</title>
        <authorList>
            <person name="Schachtman D."/>
        </authorList>
    </citation>
    <scope>NUCLEOTIDE SEQUENCE</scope>
    <source>
        <strain evidence="3">DS1006</strain>
        <strain evidence="4 5">DS1016</strain>
    </source>
</reference>
<proteinExistence type="predicted"/>
<evidence type="ECO:0000313" key="5">
    <source>
        <dbReference type="Proteomes" id="UP001230951"/>
    </source>
</evidence>
<evidence type="ECO:0000259" key="2">
    <source>
        <dbReference type="Pfam" id="PF03703"/>
    </source>
</evidence>
<dbReference type="EMBL" id="JAUSRG010000005">
    <property type="protein sequence ID" value="MDP9905304.1"/>
    <property type="molecule type" value="Genomic_DNA"/>
</dbReference>
<gene>
    <name evidence="3" type="ORF">J2S90_002270</name>
    <name evidence="4" type="ORF">J2S93_001858</name>
</gene>
<organism evidence="3 6">
    <name type="scientific">Arthrobacter bambusae</name>
    <dbReference type="NCBI Taxonomy" id="1338426"/>
    <lineage>
        <taxon>Bacteria</taxon>
        <taxon>Bacillati</taxon>
        <taxon>Actinomycetota</taxon>
        <taxon>Actinomycetes</taxon>
        <taxon>Micrococcales</taxon>
        <taxon>Micrococcaceae</taxon>
        <taxon>Arthrobacter</taxon>
    </lineage>
</organism>
<dbReference type="PANTHER" id="PTHR37938:SF1">
    <property type="entry name" value="BLL0215 PROTEIN"/>
    <property type="match status" value="1"/>
</dbReference>
<name>A0AAW8DIS7_9MICC</name>
<keyword evidence="1" id="KW-0472">Membrane</keyword>
<protein>
    <submittedName>
        <fullName evidence="3">Membrane protein YdbS with pleckstrin-like domain</fullName>
    </submittedName>
</protein>
<evidence type="ECO:0000313" key="4">
    <source>
        <dbReference type="EMBL" id="MDQ0180436.1"/>
    </source>
</evidence>
<sequence>MRKELLRGEQVIVITRQQPRALFGPVLAFILVPAAAAFACAWIVKGGPGKLLPVITSDWTQWLVAACLAIVAIVLLGYSLPRFIRWRGVRYILTSGRIVARFGMLRRGDWQVPLAAVRSVGIKQSLLQRILRSGNISLDTGHPGEAVLADVPEVGKFRSFILDAMAELPTNVGFGPGAVPEHGDFDGLVGPVDYSGAALPWDVREGGRDER</sequence>
<keyword evidence="1" id="KW-1133">Transmembrane helix</keyword>
<feature type="transmembrane region" description="Helical" evidence="1">
    <location>
        <begin position="21"/>
        <end position="44"/>
    </location>
</feature>
<dbReference type="RefSeq" id="WP_306961300.1">
    <property type="nucleotide sequence ID" value="NZ_JAUSRG010000005.1"/>
</dbReference>
<keyword evidence="5" id="KW-1185">Reference proteome</keyword>
<accession>A0AAW8DIS7</accession>
<evidence type="ECO:0000313" key="6">
    <source>
        <dbReference type="Proteomes" id="UP001242995"/>
    </source>
</evidence>
<evidence type="ECO:0000313" key="3">
    <source>
        <dbReference type="EMBL" id="MDP9905304.1"/>
    </source>
</evidence>